<protein>
    <submittedName>
        <fullName evidence="1">Uncharacterized protein</fullName>
    </submittedName>
</protein>
<sequence length="153" mass="17100">MSELSDGQQLVVWSFRRWLSGEQNWSTVWNEFAVRFGAEPARPILTSFIRLVDAIRSGARRAVHYHQPCCPCVGADEALLTSLVGAAQAGRRDLVRSYALEMVQDPMADALVERALDLATVLSERGVEVPHQREWKSFSGAQPVPKDEQVTLH</sequence>
<reference evidence="1 2" key="1">
    <citation type="submission" date="2019-06" db="EMBL/GenBank/DDBJ databases">
        <title>Whole genome sequence for Rhodospirillaceae sp. R148.</title>
        <authorList>
            <person name="Wang G."/>
        </authorList>
    </citation>
    <scope>NUCLEOTIDE SEQUENCE [LARGE SCALE GENOMIC DNA]</scope>
    <source>
        <strain evidence="1 2">R148</strain>
    </source>
</reference>
<name>A0A545TWS7_9PROT</name>
<dbReference type="EMBL" id="VHSH01000002">
    <property type="protein sequence ID" value="TQV81670.1"/>
    <property type="molecule type" value="Genomic_DNA"/>
</dbReference>
<evidence type="ECO:0000313" key="2">
    <source>
        <dbReference type="Proteomes" id="UP000315252"/>
    </source>
</evidence>
<dbReference type="RefSeq" id="WP_142895301.1">
    <property type="nucleotide sequence ID" value="NZ_ML660053.1"/>
</dbReference>
<dbReference type="Proteomes" id="UP000315252">
    <property type="component" value="Unassembled WGS sequence"/>
</dbReference>
<dbReference type="AlphaFoldDB" id="A0A545TWS7"/>
<organism evidence="1 2">
    <name type="scientific">Denitrobaculum tricleocarpae</name>
    <dbReference type="NCBI Taxonomy" id="2591009"/>
    <lineage>
        <taxon>Bacteria</taxon>
        <taxon>Pseudomonadati</taxon>
        <taxon>Pseudomonadota</taxon>
        <taxon>Alphaproteobacteria</taxon>
        <taxon>Rhodospirillales</taxon>
        <taxon>Rhodospirillaceae</taxon>
        <taxon>Denitrobaculum</taxon>
    </lineage>
</organism>
<comment type="caution">
    <text evidence="1">The sequence shown here is derived from an EMBL/GenBank/DDBJ whole genome shotgun (WGS) entry which is preliminary data.</text>
</comment>
<keyword evidence="2" id="KW-1185">Reference proteome</keyword>
<proteinExistence type="predicted"/>
<dbReference type="OrthoDB" id="7365760at2"/>
<evidence type="ECO:0000313" key="1">
    <source>
        <dbReference type="EMBL" id="TQV81670.1"/>
    </source>
</evidence>
<gene>
    <name evidence="1" type="ORF">FKG95_05320</name>
</gene>
<accession>A0A545TWS7</accession>